<dbReference type="InterPro" id="IPR015500">
    <property type="entry name" value="Peptidase_S8_subtilisin-rel"/>
</dbReference>
<dbReference type="PANTHER" id="PTHR43399">
    <property type="entry name" value="SUBTILISIN-RELATED"/>
    <property type="match status" value="1"/>
</dbReference>
<keyword evidence="10" id="KW-1185">Reference proteome</keyword>
<feature type="active site" description="Charge relay system" evidence="5">
    <location>
        <position position="621"/>
    </location>
</feature>
<dbReference type="InterPro" id="IPR023827">
    <property type="entry name" value="Peptidase_S8_Asp-AS"/>
</dbReference>
<dbReference type="Proteomes" id="UP000231857">
    <property type="component" value="Unassembled WGS sequence"/>
</dbReference>
<evidence type="ECO:0000256" key="1">
    <source>
        <dbReference type="ARBA" id="ARBA00011073"/>
    </source>
</evidence>
<keyword evidence="2 5" id="KW-0645">Protease</keyword>
<dbReference type="PROSITE" id="PS51257">
    <property type="entry name" value="PROKAR_LIPOPROTEIN"/>
    <property type="match status" value="1"/>
</dbReference>
<dbReference type="InterPro" id="IPR025491">
    <property type="entry name" value="DUF4382"/>
</dbReference>
<evidence type="ECO:0000259" key="8">
    <source>
        <dbReference type="Pfam" id="PF14321"/>
    </source>
</evidence>
<proteinExistence type="inferred from homology"/>
<gene>
    <name evidence="9" type="ORF">CH363_12215</name>
</gene>
<sequence>MNRKIIGIIILTSVLLSISCNKPTSSGNWLNSLLTFNLSVGQQGSQLPGTSPEIVEMYADKFRSGEYQINSGSSPISKVSASLSVSSERVDFLPDQLKISLKEIELVSSEGTSTIQTTFVNELDLLKAKQSPTLILKRMGLQTGFYKQIKLRLTSTNGTAIRSGQQYPVVLSSEEITIKQSSPFEMVNGLDTNLILETDFSSLVFSPDTGYAFAPQITLKESNLALPFTQGVAIVKFKTKITKILKPEGYMGVGLESTDLILKKYGCGEIYPLSDNLGDLDPEASSAVGFDRTYLLVFGATMDILEVLFQLSADPNVEQASLNNYVDSSVTSPNDPEASLNYGGQQIRYLNRIGAYDAWDISQGDPDMTIAVIDTGVDDGHPDLQGRVVQGPSVIFKSVILPIKIQGIVGTMPFIYTYPDYGPIFVPKQPIYGSSAHGTHVAGTIGATANNSTGGAGINWNSKVLSIPVFSYSSEANDLRTSDIQVALGILEAARRGAKVINMSLGGEGFTYCMLGCQLQVFTNTAERDAVSYAYNKRIVIVASAGNENRSISAYPGTPEFRAAYPASFNEVISVGALDYFYNYNQRASFSNFGKVDISAPGTFVYSTVLENGYANYNGTSMAAPMVAAFASIILARSPDLHPSMVKEKMCNSATALTNTDWHGCGRINIGATLTAMNAELPPPKITSNCGAPGQPACSAGMYLQPWSHQFTATGGTPPYVWSYVKGGLPGAAGSTKYNSSGYMWGPPTYWWGPGWTFEMKVTDANGNSDIRSFYFASTL</sequence>
<dbReference type="PROSITE" id="PS00138">
    <property type="entry name" value="SUBTILASE_SER"/>
    <property type="match status" value="1"/>
</dbReference>
<evidence type="ECO:0008006" key="11">
    <source>
        <dbReference type="Google" id="ProtNLM"/>
    </source>
</evidence>
<keyword evidence="4 5" id="KW-0720">Serine protease</keyword>
<evidence type="ECO:0000256" key="5">
    <source>
        <dbReference type="PROSITE-ProRule" id="PRU01240"/>
    </source>
</evidence>
<comment type="caution">
    <text evidence="9">The sequence shown here is derived from an EMBL/GenBank/DDBJ whole genome shotgun (WGS) entry which is preliminary data.</text>
</comment>
<dbReference type="EMBL" id="NPEI01000006">
    <property type="protein sequence ID" value="PKA15768.1"/>
    <property type="molecule type" value="Genomic_DNA"/>
</dbReference>
<accession>A0ABX4PJI7</accession>
<dbReference type="PRINTS" id="PR00723">
    <property type="entry name" value="SUBTILISIN"/>
</dbReference>
<feature type="active site" description="Charge relay system" evidence="5">
    <location>
        <position position="437"/>
    </location>
</feature>
<dbReference type="Pfam" id="PF00082">
    <property type="entry name" value="Peptidase_S8"/>
    <property type="match status" value="1"/>
</dbReference>
<evidence type="ECO:0000259" key="7">
    <source>
        <dbReference type="Pfam" id="PF00082"/>
    </source>
</evidence>
<evidence type="ECO:0000256" key="2">
    <source>
        <dbReference type="ARBA" id="ARBA00022670"/>
    </source>
</evidence>
<dbReference type="InterPro" id="IPR036852">
    <property type="entry name" value="Peptidase_S8/S53_dom_sf"/>
</dbReference>
<dbReference type="InterPro" id="IPR000209">
    <property type="entry name" value="Peptidase_S8/S53_dom"/>
</dbReference>
<evidence type="ECO:0000256" key="3">
    <source>
        <dbReference type="ARBA" id="ARBA00022801"/>
    </source>
</evidence>
<dbReference type="RefSeq" id="WP_100724889.1">
    <property type="nucleotide sequence ID" value="NZ_NPEG01000014.1"/>
</dbReference>
<dbReference type="PROSITE" id="PS00136">
    <property type="entry name" value="SUBTILASE_ASP"/>
    <property type="match status" value="1"/>
</dbReference>
<dbReference type="PANTHER" id="PTHR43399:SF4">
    <property type="entry name" value="CELL WALL-ASSOCIATED PROTEASE"/>
    <property type="match status" value="1"/>
</dbReference>
<evidence type="ECO:0000256" key="4">
    <source>
        <dbReference type="ARBA" id="ARBA00022825"/>
    </source>
</evidence>
<dbReference type="SUPFAM" id="SSF52743">
    <property type="entry name" value="Subtilisin-like"/>
    <property type="match status" value="1"/>
</dbReference>
<comment type="similarity">
    <text evidence="1 5 6">Belongs to the peptidase S8 family.</text>
</comment>
<feature type="domain" description="DUF4382" evidence="8">
    <location>
        <begin position="95"/>
        <end position="205"/>
    </location>
</feature>
<name>A0ABX4PJI7_9LEPT</name>
<organism evidence="9 10">
    <name type="scientific">Leptospira haakeii</name>
    <dbReference type="NCBI Taxonomy" id="2023198"/>
    <lineage>
        <taxon>Bacteria</taxon>
        <taxon>Pseudomonadati</taxon>
        <taxon>Spirochaetota</taxon>
        <taxon>Spirochaetia</taxon>
        <taxon>Leptospirales</taxon>
        <taxon>Leptospiraceae</taxon>
        <taxon>Leptospira</taxon>
    </lineage>
</organism>
<evidence type="ECO:0000256" key="6">
    <source>
        <dbReference type="RuleBase" id="RU003355"/>
    </source>
</evidence>
<dbReference type="Pfam" id="PF14321">
    <property type="entry name" value="DUF4382"/>
    <property type="match status" value="1"/>
</dbReference>
<dbReference type="PROSITE" id="PS51892">
    <property type="entry name" value="SUBTILASE"/>
    <property type="match status" value="1"/>
</dbReference>
<evidence type="ECO:0000313" key="9">
    <source>
        <dbReference type="EMBL" id="PKA15768.1"/>
    </source>
</evidence>
<evidence type="ECO:0000313" key="10">
    <source>
        <dbReference type="Proteomes" id="UP000231857"/>
    </source>
</evidence>
<protein>
    <recommendedName>
        <fullName evidence="11">Peptidase S8/S53 domain-containing protein</fullName>
    </recommendedName>
</protein>
<dbReference type="InterPro" id="IPR022398">
    <property type="entry name" value="Peptidase_S8_His-AS"/>
</dbReference>
<dbReference type="Gene3D" id="3.40.50.200">
    <property type="entry name" value="Peptidase S8/S53 domain"/>
    <property type="match status" value="1"/>
</dbReference>
<dbReference type="InterPro" id="IPR023828">
    <property type="entry name" value="Peptidase_S8_Ser-AS"/>
</dbReference>
<dbReference type="InterPro" id="IPR051048">
    <property type="entry name" value="Peptidase_S8/S53_subtilisin"/>
</dbReference>
<feature type="active site" description="Charge relay system" evidence="5">
    <location>
        <position position="374"/>
    </location>
</feature>
<reference evidence="9 10" key="1">
    <citation type="submission" date="2017-07" db="EMBL/GenBank/DDBJ databases">
        <title>Leptospira spp. isolated from tropical soils.</title>
        <authorList>
            <person name="Thibeaux R."/>
            <person name="Iraola G."/>
            <person name="Ferres I."/>
            <person name="Bierque E."/>
            <person name="Girault D."/>
            <person name="Soupe-Gilbert M.-E."/>
            <person name="Picardeau M."/>
            <person name="Goarant C."/>
        </authorList>
    </citation>
    <scope>NUCLEOTIDE SEQUENCE [LARGE SCALE GENOMIC DNA]</scope>
    <source>
        <strain evidence="9 10">ATI7-C-A2</strain>
    </source>
</reference>
<dbReference type="PROSITE" id="PS00137">
    <property type="entry name" value="SUBTILASE_HIS"/>
    <property type="match status" value="1"/>
</dbReference>
<feature type="domain" description="Peptidase S8/S53" evidence="7">
    <location>
        <begin position="367"/>
        <end position="659"/>
    </location>
</feature>
<keyword evidence="3 5" id="KW-0378">Hydrolase</keyword>